<reference evidence="6 7" key="2">
    <citation type="submission" date="2019-02" db="EMBL/GenBank/DDBJ databases">
        <title>'Lichenibacterium ramalinii' gen. nov. sp. nov., 'Lichenibacterium minor' gen. nov. sp. nov.</title>
        <authorList>
            <person name="Pankratov T."/>
        </authorList>
    </citation>
    <scope>NUCLEOTIDE SEQUENCE [LARGE SCALE GENOMIC DNA]</scope>
    <source>
        <strain evidence="6 7">RmlP026</strain>
    </source>
</reference>
<dbReference type="SUPFAM" id="SSF53850">
    <property type="entry name" value="Periplasmic binding protein-like II"/>
    <property type="match status" value="1"/>
</dbReference>
<accession>A0A4Q2UFW5</accession>
<reference evidence="6 7" key="1">
    <citation type="submission" date="2018-12" db="EMBL/GenBank/DDBJ databases">
        <authorList>
            <person name="Grouzdev D.S."/>
            <person name="Krutkina M.S."/>
        </authorList>
    </citation>
    <scope>NUCLEOTIDE SEQUENCE [LARGE SCALE GENOMIC DNA]</scope>
    <source>
        <strain evidence="6 7">RmlP026</strain>
    </source>
</reference>
<dbReference type="OrthoDB" id="9793571at2"/>
<evidence type="ECO:0000259" key="5">
    <source>
        <dbReference type="PROSITE" id="PS50931"/>
    </source>
</evidence>
<dbReference type="Pfam" id="PF00126">
    <property type="entry name" value="HTH_1"/>
    <property type="match status" value="1"/>
</dbReference>
<keyword evidence="2" id="KW-0805">Transcription regulation</keyword>
<dbReference type="FunFam" id="1.10.10.10:FF:000038">
    <property type="entry name" value="Glycine cleavage system transcriptional activator"/>
    <property type="match status" value="1"/>
</dbReference>
<dbReference type="PANTHER" id="PTHR30537">
    <property type="entry name" value="HTH-TYPE TRANSCRIPTIONAL REGULATOR"/>
    <property type="match status" value="1"/>
</dbReference>
<dbReference type="Proteomes" id="UP000290759">
    <property type="component" value="Unassembled WGS sequence"/>
</dbReference>
<keyword evidence="4" id="KW-0804">Transcription</keyword>
<dbReference type="InterPro" id="IPR036390">
    <property type="entry name" value="WH_DNA-bd_sf"/>
</dbReference>
<keyword evidence="3" id="KW-0238">DNA-binding</keyword>
<feature type="domain" description="HTH lysR-type" evidence="5">
    <location>
        <begin position="12"/>
        <end position="69"/>
    </location>
</feature>
<keyword evidence="7" id="KW-1185">Reference proteome</keyword>
<gene>
    <name evidence="6" type="ORF">D3273_02165</name>
</gene>
<evidence type="ECO:0000256" key="1">
    <source>
        <dbReference type="ARBA" id="ARBA00009437"/>
    </source>
</evidence>
<dbReference type="GO" id="GO:0003700">
    <property type="term" value="F:DNA-binding transcription factor activity"/>
    <property type="evidence" value="ECO:0007669"/>
    <property type="project" value="InterPro"/>
</dbReference>
<comment type="similarity">
    <text evidence="1">Belongs to the LysR transcriptional regulatory family.</text>
</comment>
<dbReference type="InterPro" id="IPR005119">
    <property type="entry name" value="LysR_subst-bd"/>
</dbReference>
<dbReference type="Gene3D" id="3.40.190.10">
    <property type="entry name" value="Periplasmic binding protein-like II"/>
    <property type="match status" value="2"/>
</dbReference>
<dbReference type="SUPFAM" id="SSF46785">
    <property type="entry name" value="Winged helix' DNA-binding domain"/>
    <property type="match status" value="1"/>
</dbReference>
<dbReference type="GO" id="GO:0006351">
    <property type="term" value="P:DNA-templated transcription"/>
    <property type="evidence" value="ECO:0007669"/>
    <property type="project" value="TreeGrafter"/>
</dbReference>
<dbReference type="Gene3D" id="1.10.10.10">
    <property type="entry name" value="Winged helix-like DNA-binding domain superfamily/Winged helix DNA-binding domain"/>
    <property type="match status" value="1"/>
</dbReference>
<dbReference type="PROSITE" id="PS50931">
    <property type="entry name" value="HTH_LYSR"/>
    <property type="match status" value="1"/>
</dbReference>
<dbReference type="EMBL" id="QYBB01000002">
    <property type="protein sequence ID" value="RYC33645.1"/>
    <property type="molecule type" value="Genomic_DNA"/>
</dbReference>
<dbReference type="GO" id="GO:0043565">
    <property type="term" value="F:sequence-specific DNA binding"/>
    <property type="evidence" value="ECO:0007669"/>
    <property type="project" value="TreeGrafter"/>
</dbReference>
<evidence type="ECO:0000256" key="3">
    <source>
        <dbReference type="ARBA" id="ARBA00023125"/>
    </source>
</evidence>
<protein>
    <submittedName>
        <fullName evidence="6">LysR family transcriptional regulator</fullName>
    </submittedName>
</protein>
<dbReference type="PRINTS" id="PR00039">
    <property type="entry name" value="HTHLYSR"/>
</dbReference>
<dbReference type="InterPro" id="IPR036388">
    <property type="entry name" value="WH-like_DNA-bd_sf"/>
</dbReference>
<evidence type="ECO:0000256" key="2">
    <source>
        <dbReference type="ARBA" id="ARBA00023015"/>
    </source>
</evidence>
<name>A0A4Q2UFW5_9HYPH</name>
<proteinExistence type="inferred from homology"/>
<dbReference type="Pfam" id="PF03466">
    <property type="entry name" value="LysR_substrate"/>
    <property type="match status" value="1"/>
</dbReference>
<evidence type="ECO:0000256" key="4">
    <source>
        <dbReference type="ARBA" id="ARBA00023163"/>
    </source>
</evidence>
<sequence length="296" mass="33273">MSRPERTTARLPQLSTLRVFEAAARHESFIRAAQELNVTQGAVSKQIKNLEADLREQLFHRRNRTVVLTQKGRWLAGRLSSIFAEIEDAILDFRRSEIAPPLVVSCEPTLCLKLLIPNIAELKRETGLDICLLAAGGRIDFRRHHVDLAVRRDDFQLAPGIHSRLLAEEAVGLVCSPRLRLDACVSALHTASRPDAWDRWKPEVPEVSGSTDVVYEHFYLALEAAAAGQGIAVASIHMLEADLASGRLAVVRPFRRDGTRYVGLSRRPFQEDPRKSRFLDWLAARMEVHLSDHLVD</sequence>
<dbReference type="InterPro" id="IPR058163">
    <property type="entry name" value="LysR-type_TF_proteobact-type"/>
</dbReference>
<dbReference type="PANTHER" id="PTHR30537:SF74">
    <property type="entry name" value="HTH-TYPE TRANSCRIPTIONAL REGULATOR TRPI"/>
    <property type="match status" value="1"/>
</dbReference>
<organism evidence="6 7">
    <name type="scientific">Lichenibacterium minor</name>
    <dbReference type="NCBI Taxonomy" id="2316528"/>
    <lineage>
        <taxon>Bacteria</taxon>
        <taxon>Pseudomonadati</taxon>
        <taxon>Pseudomonadota</taxon>
        <taxon>Alphaproteobacteria</taxon>
        <taxon>Hyphomicrobiales</taxon>
        <taxon>Lichenihabitantaceae</taxon>
        <taxon>Lichenibacterium</taxon>
    </lineage>
</organism>
<dbReference type="AlphaFoldDB" id="A0A4Q2UFW5"/>
<comment type="caution">
    <text evidence="6">The sequence shown here is derived from an EMBL/GenBank/DDBJ whole genome shotgun (WGS) entry which is preliminary data.</text>
</comment>
<evidence type="ECO:0000313" key="6">
    <source>
        <dbReference type="EMBL" id="RYC33645.1"/>
    </source>
</evidence>
<evidence type="ECO:0000313" key="7">
    <source>
        <dbReference type="Proteomes" id="UP000290759"/>
    </source>
</evidence>
<dbReference type="InterPro" id="IPR000847">
    <property type="entry name" value="LysR_HTH_N"/>
</dbReference>